<accession>A0AAD0U613</accession>
<name>A0AAD0U613_9BURK</name>
<evidence type="ECO:0000313" key="1">
    <source>
        <dbReference type="EMBL" id="AYR23096.1"/>
    </source>
</evidence>
<protein>
    <submittedName>
        <fullName evidence="1">Uncharacterized protein</fullName>
    </submittedName>
</protein>
<gene>
    <name evidence="1" type="ORF">RC54_04360</name>
</gene>
<reference evidence="1 2" key="1">
    <citation type="submission" date="2017-11" db="EMBL/GenBank/DDBJ databases">
        <title>Complete genome sequence of Herbaspirillum rubrisubalbicans DSM 11543.</title>
        <authorList>
            <person name="Chen M."/>
            <person name="An Q."/>
        </authorList>
    </citation>
    <scope>NUCLEOTIDE SEQUENCE [LARGE SCALE GENOMIC DNA]</scope>
    <source>
        <strain evidence="1 2">DSM 11543</strain>
    </source>
</reference>
<dbReference type="AlphaFoldDB" id="A0AAD0U613"/>
<proteinExistence type="predicted"/>
<sequence length="62" mass="6838">MLKRSEEVEDWHEPCDGPAQRWQCAACVDASTDFGADEGTSKKRAVLRVPGVGQIWPAAWPP</sequence>
<dbReference type="EMBL" id="CP024996">
    <property type="protein sequence ID" value="AYR23096.1"/>
    <property type="molecule type" value="Genomic_DNA"/>
</dbReference>
<dbReference type="Proteomes" id="UP000269199">
    <property type="component" value="Chromosome"/>
</dbReference>
<organism evidence="1 2">
    <name type="scientific">Herbaspirillum rubrisubalbicans</name>
    <dbReference type="NCBI Taxonomy" id="80842"/>
    <lineage>
        <taxon>Bacteria</taxon>
        <taxon>Pseudomonadati</taxon>
        <taxon>Pseudomonadota</taxon>
        <taxon>Betaproteobacteria</taxon>
        <taxon>Burkholderiales</taxon>
        <taxon>Oxalobacteraceae</taxon>
        <taxon>Herbaspirillum</taxon>
    </lineage>
</organism>
<evidence type="ECO:0000313" key="2">
    <source>
        <dbReference type="Proteomes" id="UP000269199"/>
    </source>
</evidence>